<feature type="region of interest" description="Disordered" evidence="1">
    <location>
        <begin position="101"/>
        <end position="148"/>
    </location>
</feature>
<dbReference type="HOGENOM" id="CLU_1039420_0_0_1"/>
<dbReference type="InParanoid" id="T1IFV2"/>
<evidence type="ECO:0000313" key="3">
    <source>
        <dbReference type="EnsemblMetazoa" id="RPRC015171-PA"/>
    </source>
</evidence>
<feature type="compositionally biased region" description="Pro residues" evidence="1">
    <location>
        <begin position="38"/>
        <end position="51"/>
    </location>
</feature>
<evidence type="ECO:0000313" key="4">
    <source>
        <dbReference type="Proteomes" id="UP000015103"/>
    </source>
</evidence>
<accession>T1IFV2</accession>
<feature type="compositionally biased region" description="Polar residues" evidence="1">
    <location>
        <begin position="106"/>
        <end position="117"/>
    </location>
</feature>
<dbReference type="EnsemblMetazoa" id="RPRC015171-RA">
    <property type="protein sequence ID" value="RPRC015171-PA"/>
    <property type="gene ID" value="RPRC015171"/>
</dbReference>
<feature type="compositionally biased region" description="Polar residues" evidence="1">
    <location>
        <begin position="124"/>
        <end position="148"/>
    </location>
</feature>
<evidence type="ECO:0000256" key="2">
    <source>
        <dbReference type="SAM" id="SignalP"/>
    </source>
</evidence>
<feature type="compositionally biased region" description="Low complexity" evidence="1">
    <location>
        <begin position="169"/>
        <end position="197"/>
    </location>
</feature>
<reference evidence="3" key="1">
    <citation type="submission" date="2015-05" db="UniProtKB">
        <authorList>
            <consortium name="EnsemblMetazoa"/>
        </authorList>
    </citation>
    <scope>IDENTIFICATION</scope>
</reference>
<feature type="region of interest" description="Disordered" evidence="1">
    <location>
        <begin position="169"/>
        <end position="212"/>
    </location>
</feature>
<feature type="chain" id="PRO_5043747044" evidence="2">
    <location>
        <begin position="18"/>
        <end position="268"/>
    </location>
</feature>
<proteinExistence type="predicted"/>
<sequence length="268" mass="30368">MKTVLVFAAFAVVGVFGDVAPYAPSGWKPQKALLVLPPNDPRPQNDLPPQPVQDEAESLDKVNEGVMERLRQELGSDTGVYYVYLPDGRLQKVQYTTAPVKEEDAQQTNYDANNFQQYPDPRTHQQTYNQYRQSSSPTASNTPQGNQQANHQFVFGTNKHSNQANQQQFSNYQQAQQQFGESRQQQQYQRNQYTAEQRQQNSDNKEDETGDPSKLLAKCTTQVQQQNLTPTSYIASVQFTDVPPVTGPIFAYSPSPLVRVVRYASNYY</sequence>
<keyword evidence="2" id="KW-0732">Signal</keyword>
<dbReference type="AlphaFoldDB" id="T1IFV2"/>
<dbReference type="STRING" id="13249.T1IFV2"/>
<feature type="signal peptide" evidence="2">
    <location>
        <begin position="1"/>
        <end position="17"/>
    </location>
</feature>
<dbReference type="VEuPathDB" id="VectorBase:RPRC015171"/>
<name>T1IFV2_RHOPR</name>
<dbReference type="Proteomes" id="UP000015103">
    <property type="component" value="Unassembled WGS sequence"/>
</dbReference>
<feature type="region of interest" description="Disordered" evidence="1">
    <location>
        <begin position="33"/>
        <end position="59"/>
    </location>
</feature>
<protein>
    <submittedName>
        <fullName evidence="3">Uncharacterized protein</fullName>
    </submittedName>
</protein>
<keyword evidence="4" id="KW-1185">Reference proteome</keyword>
<organism evidence="3 4">
    <name type="scientific">Rhodnius prolixus</name>
    <name type="common">Triatomid bug</name>
    <dbReference type="NCBI Taxonomy" id="13249"/>
    <lineage>
        <taxon>Eukaryota</taxon>
        <taxon>Metazoa</taxon>
        <taxon>Ecdysozoa</taxon>
        <taxon>Arthropoda</taxon>
        <taxon>Hexapoda</taxon>
        <taxon>Insecta</taxon>
        <taxon>Pterygota</taxon>
        <taxon>Neoptera</taxon>
        <taxon>Paraneoptera</taxon>
        <taxon>Hemiptera</taxon>
        <taxon>Heteroptera</taxon>
        <taxon>Panheteroptera</taxon>
        <taxon>Cimicomorpha</taxon>
        <taxon>Reduviidae</taxon>
        <taxon>Triatominae</taxon>
        <taxon>Rhodnius</taxon>
    </lineage>
</organism>
<evidence type="ECO:0000256" key="1">
    <source>
        <dbReference type="SAM" id="MobiDB-lite"/>
    </source>
</evidence>
<dbReference type="EMBL" id="ACPB03022605">
    <property type="status" value="NOT_ANNOTATED_CDS"/>
    <property type="molecule type" value="Genomic_DNA"/>
</dbReference>